<evidence type="ECO:0000313" key="2">
    <source>
        <dbReference type="EMBL" id="PRP80472.1"/>
    </source>
</evidence>
<feature type="compositionally biased region" description="Polar residues" evidence="1">
    <location>
        <begin position="90"/>
        <end position="114"/>
    </location>
</feature>
<feature type="compositionally biased region" description="Basic and acidic residues" evidence="1">
    <location>
        <begin position="1"/>
        <end position="20"/>
    </location>
</feature>
<feature type="compositionally biased region" description="Low complexity" evidence="1">
    <location>
        <begin position="24"/>
        <end position="49"/>
    </location>
</feature>
<dbReference type="PROSITE" id="PS51257">
    <property type="entry name" value="PROKAR_LIPOPROTEIN"/>
    <property type="match status" value="1"/>
</dbReference>
<reference evidence="2 3" key="1">
    <citation type="journal article" date="2018" name="Genome Biol. Evol.">
        <title>Multiple Roots of Fruiting Body Formation in Amoebozoa.</title>
        <authorList>
            <person name="Hillmann F."/>
            <person name="Forbes G."/>
            <person name="Novohradska S."/>
            <person name="Ferling I."/>
            <person name="Riege K."/>
            <person name="Groth M."/>
            <person name="Westermann M."/>
            <person name="Marz M."/>
            <person name="Spaller T."/>
            <person name="Winckler T."/>
            <person name="Schaap P."/>
            <person name="Glockner G."/>
        </authorList>
    </citation>
    <scope>NUCLEOTIDE SEQUENCE [LARGE SCALE GENOMIC DNA]</scope>
    <source>
        <strain evidence="2 3">Jena</strain>
    </source>
</reference>
<evidence type="ECO:0000256" key="1">
    <source>
        <dbReference type="SAM" id="MobiDB-lite"/>
    </source>
</evidence>
<dbReference type="Proteomes" id="UP000241769">
    <property type="component" value="Unassembled WGS sequence"/>
</dbReference>
<proteinExistence type="predicted"/>
<gene>
    <name evidence="2" type="ORF">PROFUN_14633</name>
</gene>
<dbReference type="EMBL" id="MDYQ01000148">
    <property type="protein sequence ID" value="PRP80472.1"/>
    <property type="molecule type" value="Genomic_DNA"/>
</dbReference>
<feature type="region of interest" description="Disordered" evidence="1">
    <location>
        <begin position="1"/>
        <end position="114"/>
    </location>
</feature>
<sequence>MGWVKKQIERVKRRNEEKKPLQQSPSTASSCSFSPDESPSQSPSMSPHSRVLESAPKRPLHDQLKYLSDRQGKYKRYTNQPSSRSDKSNQEATSSLSSVTKQKTVTQMYEQLEK</sequence>
<organism evidence="2 3">
    <name type="scientific">Planoprotostelium fungivorum</name>
    <dbReference type="NCBI Taxonomy" id="1890364"/>
    <lineage>
        <taxon>Eukaryota</taxon>
        <taxon>Amoebozoa</taxon>
        <taxon>Evosea</taxon>
        <taxon>Variosea</taxon>
        <taxon>Cavosteliida</taxon>
        <taxon>Cavosteliaceae</taxon>
        <taxon>Planoprotostelium</taxon>
    </lineage>
</organism>
<name>A0A2P6N952_9EUKA</name>
<keyword evidence="3" id="KW-1185">Reference proteome</keyword>
<comment type="caution">
    <text evidence="2">The sequence shown here is derived from an EMBL/GenBank/DDBJ whole genome shotgun (WGS) entry which is preliminary data.</text>
</comment>
<protein>
    <submittedName>
        <fullName evidence="2">Uncharacterized protein</fullName>
    </submittedName>
</protein>
<dbReference type="InParanoid" id="A0A2P6N952"/>
<evidence type="ECO:0000313" key="3">
    <source>
        <dbReference type="Proteomes" id="UP000241769"/>
    </source>
</evidence>
<dbReference type="AlphaFoldDB" id="A0A2P6N952"/>
<feature type="compositionally biased region" description="Basic and acidic residues" evidence="1">
    <location>
        <begin position="55"/>
        <end position="72"/>
    </location>
</feature>
<accession>A0A2P6N952</accession>